<feature type="chain" id="PRO_5046928332" evidence="4">
    <location>
        <begin position="25"/>
        <end position="221"/>
    </location>
</feature>
<dbReference type="SUPFAM" id="SSF48452">
    <property type="entry name" value="TPR-like"/>
    <property type="match status" value="1"/>
</dbReference>
<dbReference type="Proteomes" id="UP001157733">
    <property type="component" value="Chromosome"/>
</dbReference>
<organism evidence="5 6">
    <name type="scientific">Nitrospina watsonii</name>
    <dbReference type="NCBI Taxonomy" id="1323948"/>
    <lineage>
        <taxon>Bacteria</taxon>
        <taxon>Pseudomonadati</taxon>
        <taxon>Nitrospinota/Tectimicrobiota group</taxon>
        <taxon>Nitrospinota</taxon>
        <taxon>Nitrospinia</taxon>
        <taxon>Nitrospinales</taxon>
        <taxon>Nitrospinaceae</taxon>
        <taxon>Nitrospina</taxon>
    </lineage>
</organism>
<evidence type="ECO:0000256" key="2">
    <source>
        <dbReference type="ARBA" id="ARBA00022803"/>
    </source>
</evidence>
<keyword evidence="1" id="KW-0677">Repeat</keyword>
<feature type="repeat" description="TPR" evidence="3">
    <location>
        <begin position="98"/>
        <end position="131"/>
    </location>
</feature>
<dbReference type="PROSITE" id="PS50005">
    <property type="entry name" value="TPR"/>
    <property type="match status" value="1"/>
</dbReference>
<keyword evidence="2 3" id="KW-0802">TPR repeat</keyword>
<evidence type="ECO:0000256" key="1">
    <source>
        <dbReference type="ARBA" id="ARBA00022737"/>
    </source>
</evidence>
<evidence type="ECO:0000313" key="5">
    <source>
        <dbReference type="EMBL" id="CAI2717329.1"/>
    </source>
</evidence>
<keyword evidence="4" id="KW-0732">Signal</keyword>
<dbReference type="SMART" id="SM00028">
    <property type="entry name" value="TPR"/>
    <property type="match status" value="2"/>
</dbReference>
<reference evidence="5 6" key="1">
    <citation type="submission" date="2022-09" db="EMBL/GenBank/DDBJ databases">
        <authorList>
            <person name="Kop L."/>
        </authorList>
    </citation>
    <scope>NUCLEOTIDE SEQUENCE [LARGE SCALE GENOMIC DNA]</scope>
    <source>
        <strain evidence="5 6">347</strain>
    </source>
</reference>
<evidence type="ECO:0000256" key="3">
    <source>
        <dbReference type="PROSITE-ProRule" id="PRU00339"/>
    </source>
</evidence>
<keyword evidence="6" id="KW-1185">Reference proteome</keyword>
<dbReference type="Gene3D" id="1.25.40.10">
    <property type="entry name" value="Tetratricopeptide repeat domain"/>
    <property type="match status" value="1"/>
</dbReference>
<proteinExistence type="predicted"/>
<dbReference type="PANTHER" id="PTHR45586">
    <property type="entry name" value="TPR REPEAT-CONTAINING PROTEIN PA4667"/>
    <property type="match status" value="1"/>
</dbReference>
<dbReference type="Pfam" id="PF13432">
    <property type="entry name" value="TPR_16"/>
    <property type="match status" value="1"/>
</dbReference>
<name>A0ABN8VWW1_9BACT</name>
<dbReference type="InterPro" id="IPR051012">
    <property type="entry name" value="CellSynth/LPSAsmb/PSIAsmb"/>
</dbReference>
<dbReference type="InterPro" id="IPR019734">
    <property type="entry name" value="TPR_rpt"/>
</dbReference>
<gene>
    <name evidence="5" type="ORF">NSPWAT_0470</name>
</gene>
<sequence>MKRGCTVALITLMWIAVTAPGVFAAPANAELKEALTLDRQEFVAESIAAWQKFIETDPARDLHIYAGVKMCIAYAKTGRFIEAMKSSQNLAEKYPDHFEVQFNLGNMLSAVQQYGKAAAAFKKVVAMRPQEGLGYVGLGLTYFGDGKTEEAVKVLRQARGLFKEQKNISWYQNVRIMIGQMKSFAPYPPDFSNLWLTNNIRSIRDTYEKGVFRQYEDTLNL</sequence>
<protein>
    <submittedName>
        <fullName evidence="5">TPR_REGION domain-containing protein</fullName>
    </submittedName>
</protein>
<feature type="signal peptide" evidence="4">
    <location>
        <begin position="1"/>
        <end position="24"/>
    </location>
</feature>
<evidence type="ECO:0000256" key="4">
    <source>
        <dbReference type="SAM" id="SignalP"/>
    </source>
</evidence>
<evidence type="ECO:0000313" key="6">
    <source>
        <dbReference type="Proteomes" id="UP001157733"/>
    </source>
</evidence>
<dbReference type="EMBL" id="OX336137">
    <property type="protein sequence ID" value="CAI2717329.1"/>
    <property type="molecule type" value="Genomic_DNA"/>
</dbReference>
<dbReference type="PANTHER" id="PTHR45586:SF1">
    <property type="entry name" value="LIPOPOLYSACCHARIDE ASSEMBLY PROTEIN B"/>
    <property type="match status" value="1"/>
</dbReference>
<accession>A0ABN8VWW1</accession>
<dbReference type="InterPro" id="IPR011990">
    <property type="entry name" value="TPR-like_helical_dom_sf"/>
</dbReference>